<dbReference type="EMBL" id="BMFF01000001">
    <property type="protein sequence ID" value="GGC87173.1"/>
    <property type="molecule type" value="Genomic_DNA"/>
</dbReference>
<feature type="region of interest" description="Disordered" evidence="1">
    <location>
        <begin position="126"/>
        <end position="148"/>
    </location>
</feature>
<keyword evidence="4" id="KW-1185">Reference proteome</keyword>
<comment type="caution">
    <text evidence="3">The sequence shown here is derived from an EMBL/GenBank/DDBJ whole genome shotgun (WGS) entry which is preliminary data.</text>
</comment>
<proteinExistence type="predicted"/>
<feature type="transmembrane region" description="Helical" evidence="2">
    <location>
        <begin position="6"/>
        <end position="23"/>
    </location>
</feature>
<keyword evidence="2" id="KW-1133">Transmembrane helix</keyword>
<organism evidence="3 4">
    <name type="scientific">Halopseudomonas salina</name>
    <dbReference type="NCBI Taxonomy" id="1323744"/>
    <lineage>
        <taxon>Bacteria</taxon>
        <taxon>Pseudomonadati</taxon>
        <taxon>Pseudomonadota</taxon>
        <taxon>Gammaproteobacteria</taxon>
        <taxon>Pseudomonadales</taxon>
        <taxon>Pseudomonadaceae</taxon>
        <taxon>Halopseudomonas</taxon>
    </lineage>
</organism>
<dbReference type="Proteomes" id="UP000638188">
    <property type="component" value="Unassembled WGS sequence"/>
</dbReference>
<accession>A0ABQ1NY75</accession>
<reference evidence="4" key="1">
    <citation type="journal article" date="2019" name="Int. J. Syst. Evol. Microbiol.">
        <title>The Global Catalogue of Microorganisms (GCM) 10K type strain sequencing project: providing services to taxonomists for standard genome sequencing and annotation.</title>
        <authorList>
            <consortium name="The Broad Institute Genomics Platform"/>
            <consortium name="The Broad Institute Genome Sequencing Center for Infectious Disease"/>
            <person name="Wu L."/>
            <person name="Ma J."/>
        </authorList>
    </citation>
    <scope>NUCLEOTIDE SEQUENCE [LARGE SCALE GENOMIC DNA]</scope>
    <source>
        <strain evidence="4">CGMCC 1.12482</strain>
    </source>
</reference>
<gene>
    <name evidence="3" type="ORF">GCM10007418_03700</name>
</gene>
<dbReference type="RefSeq" id="WP_150277542.1">
    <property type="nucleotide sequence ID" value="NZ_BMFF01000001.1"/>
</dbReference>
<sequence>MYLQEIVIGIALIICVLAYLFGITTGRMQQSKLCAEKLERFRKLIFSERRRAHEAEQAVINQAAEAKWLAAQLRHQMPRTAHTKYALRMAAKELALASQTFGAMKSAHSQTAKQLSEELIRIASSMDPDPAPAAANDTAPHLGLEDAA</sequence>
<evidence type="ECO:0000313" key="3">
    <source>
        <dbReference type="EMBL" id="GGC87173.1"/>
    </source>
</evidence>
<evidence type="ECO:0000256" key="2">
    <source>
        <dbReference type="SAM" id="Phobius"/>
    </source>
</evidence>
<evidence type="ECO:0000256" key="1">
    <source>
        <dbReference type="SAM" id="MobiDB-lite"/>
    </source>
</evidence>
<name>A0ABQ1NY75_9GAMM</name>
<keyword evidence="2" id="KW-0472">Membrane</keyword>
<evidence type="ECO:0000313" key="4">
    <source>
        <dbReference type="Proteomes" id="UP000638188"/>
    </source>
</evidence>
<protein>
    <submittedName>
        <fullName evidence="3">Uncharacterized protein</fullName>
    </submittedName>
</protein>
<keyword evidence="2" id="KW-0812">Transmembrane</keyword>